<dbReference type="Proteomes" id="UP000596661">
    <property type="component" value="Chromosome 3"/>
</dbReference>
<dbReference type="EMBL" id="UZAU01000261">
    <property type="status" value="NOT_ANNOTATED_CDS"/>
    <property type="molecule type" value="Genomic_DNA"/>
</dbReference>
<reference evidence="2" key="1">
    <citation type="submission" date="2018-11" db="EMBL/GenBank/DDBJ databases">
        <authorList>
            <person name="Grassa J C."/>
        </authorList>
    </citation>
    <scope>NUCLEOTIDE SEQUENCE [LARGE SCALE GENOMIC DNA]</scope>
</reference>
<sequence length="79" mass="8753">MLYTATIVTTRTTITKPASRDGDTTMDDVNPPPTTHENTGVVGDGEMSENDEEYYYEQDPKVIRKAQELIETKKKTGGA</sequence>
<dbReference type="EnsemblPlants" id="evm.model.03.586">
    <property type="protein sequence ID" value="cds.evm.model.03.586"/>
    <property type="gene ID" value="evm.TU.03.586"/>
</dbReference>
<accession>A0A803P9L0</accession>
<organism evidence="2 3">
    <name type="scientific">Cannabis sativa</name>
    <name type="common">Hemp</name>
    <name type="synonym">Marijuana</name>
    <dbReference type="NCBI Taxonomy" id="3483"/>
    <lineage>
        <taxon>Eukaryota</taxon>
        <taxon>Viridiplantae</taxon>
        <taxon>Streptophyta</taxon>
        <taxon>Embryophyta</taxon>
        <taxon>Tracheophyta</taxon>
        <taxon>Spermatophyta</taxon>
        <taxon>Magnoliopsida</taxon>
        <taxon>eudicotyledons</taxon>
        <taxon>Gunneridae</taxon>
        <taxon>Pentapetalae</taxon>
        <taxon>rosids</taxon>
        <taxon>fabids</taxon>
        <taxon>Rosales</taxon>
        <taxon>Cannabaceae</taxon>
        <taxon>Cannabis</taxon>
    </lineage>
</organism>
<dbReference type="Gramene" id="evm.model.03.586">
    <property type="protein sequence ID" value="cds.evm.model.03.586"/>
    <property type="gene ID" value="evm.TU.03.586"/>
</dbReference>
<dbReference type="AlphaFoldDB" id="A0A803P9L0"/>
<feature type="region of interest" description="Disordered" evidence="1">
    <location>
        <begin position="14"/>
        <end position="49"/>
    </location>
</feature>
<name>A0A803P9L0_CANSA</name>
<protein>
    <submittedName>
        <fullName evidence="2">Uncharacterized protein</fullName>
    </submittedName>
</protein>
<evidence type="ECO:0000313" key="2">
    <source>
        <dbReference type="EnsemblPlants" id="cds.evm.model.03.586"/>
    </source>
</evidence>
<proteinExistence type="predicted"/>
<reference evidence="2" key="2">
    <citation type="submission" date="2021-03" db="UniProtKB">
        <authorList>
            <consortium name="EnsemblPlants"/>
        </authorList>
    </citation>
    <scope>IDENTIFICATION</scope>
</reference>
<evidence type="ECO:0000313" key="3">
    <source>
        <dbReference type="Proteomes" id="UP000596661"/>
    </source>
</evidence>
<evidence type="ECO:0000256" key="1">
    <source>
        <dbReference type="SAM" id="MobiDB-lite"/>
    </source>
</evidence>
<keyword evidence="3" id="KW-1185">Reference proteome</keyword>